<reference evidence="1" key="1">
    <citation type="submission" date="2021-02" db="EMBL/GenBank/DDBJ databases">
        <title>Genome sequence Cadophora malorum strain M34.</title>
        <authorList>
            <person name="Stefanovic E."/>
            <person name="Vu D."/>
            <person name="Scully C."/>
            <person name="Dijksterhuis J."/>
            <person name="Roader J."/>
            <person name="Houbraken J."/>
        </authorList>
    </citation>
    <scope>NUCLEOTIDE SEQUENCE</scope>
    <source>
        <strain evidence="1">M34</strain>
    </source>
</reference>
<evidence type="ECO:0000313" key="1">
    <source>
        <dbReference type="EMBL" id="KAG4410635.1"/>
    </source>
</evidence>
<dbReference type="EMBL" id="JAFJYH010000634">
    <property type="protein sequence ID" value="KAG4410635.1"/>
    <property type="molecule type" value="Genomic_DNA"/>
</dbReference>
<protein>
    <submittedName>
        <fullName evidence="1">Uncharacterized protein</fullName>
    </submittedName>
</protein>
<keyword evidence="2" id="KW-1185">Reference proteome</keyword>
<name>A0A8H7VYQ8_9HELO</name>
<organism evidence="1 2">
    <name type="scientific">Cadophora malorum</name>
    <dbReference type="NCBI Taxonomy" id="108018"/>
    <lineage>
        <taxon>Eukaryota</taxon>
        <taxon>Fungi</taxon>
        <taxon>Dikarya</taxon>
        <taxon>Ascomycota</taxon>
        <taxon>Pezizomycotina</taxon>
        <taxon>Leotiomycetes</taxon>
        <taxon>Helotiales</taxon>
        <taxon>Ploettnerulaceae</taxon>
        <taxon>Cadophora</taxon>
    </lineage>
</organism>
<proteinExistence type="predicted"/>
<dbReference type="Proteomes" id="UP000664132">
    <property type="component" value="Unassembled WGS sequence"/>
</dbReference>
<comment type="caution">
    <text evidence="1">The sequence shown here is derived from an EMBL/GenBank/DDBJ whole genome shotgun (WGS) entry which is preliminary data.</text>
</comment>
<dbReference type="OrthoDB" id="3511743at2759"/>
<gene>
    <name evidence="1" type="ORF">IFR04_016231</name>
</gene>
<sequence>MRSNLLRSNGGVVLIPEICLQIAGETINTDPKSAGSLLRLSKDFNTLLSNYECSISKCVRDTNKDKFAYTNVDQATILSSRIPPGDIVVSILSYPWIDEMHCRRKTIDFLVEHEITEMMDVTNSSGWPTLNIAKDELSKRLALFKRKSLHLLYKLADCTVGLDETSVIRAQQSKFLESLSSDDLASLGVIVEVLGHGFFTMTKTALHASGLLNNTAVPPANASRLYTPDTTPIEDLWNDHWIRECMCVFEDLVQKYGPAFAYAYIEGSNDRMRRPDFWARSKMQNGLDNMNAYEMGYTMSYASLQSVVWRVFCKKVDCSLQDSWNVARERAEIQMEGYKV</sequence>
<dbReference type="AlphaFoldDB" id="A0A8H7VYQ8"/>
<accession>A0A8H7VYQ8</accession>
<evidence type="ECO:0000313" key="2">
    <source>
        <dbReference type="Proteomes" id="UP000664132"/>
    </source>
</evidence>